<dbReference type="GO" id="GO:0005576">
    <property type="term" value="C:extracellular region"/>
    <property type="evidence" value="ECO:0007669"/>
    <property type="project" value="UniProtKB-SubCell"/>
</dbReference>
<evidence type="ECO:0000313" key="5">
    <source>
        <dbReference type="EMBL" id="TVU23793.1"/>
    </source>
</evidence>
<dbReference type="Proteomes" id="UP000324897">
    <property type="component" value="Chromosome 2"/>
</dbReference>
<evidence type="ECO:0000256" key="2">
    <source>
        <dbReference type="ARBA" id="ARBA00022525"/>
    </source>
</evidence>
<dbReference type="InterPro" id="IPR007117">
    <property type="entry name" value="Expansin_CBD"/>
</dbReference>
<evidence type="ECO:0000259" key="4">
    <source>
        <dbReference type="Pfam" id="PF01357"/>
    </source>
</evidence>
<feature type="non-terminal residue" evidence="5">
    <location>
        <position position="1"/>
    </location>
</feature>
<evidence type="ECO:0000256" key="1">
    <source>
        <dbReference type="ARBA" id="ARBA00004613"/>
    </source>
</evidence>
<feature type="domain" description="Expansin-like CBD" evidence="4">
    <location>
        <begin position="89"/>
        <end position="133"/>
    </location>
</feature>
<keyword evidence="2" id="KW-0964">Secreted</keyword>
<accession>A0A5J9UJ41</accession>
<protein>
    <recommendedName>
        <fullName evidence="4">Expansin-like CBD domain-containing protein</fullName>
    </recommendedName>
</protein>
<feature type="region of interest" description="Disordered" evidence="3">
    <location>
        <begin position="26"/>
        <end position="69"/>
    </location>
</feature>
<comment type="caution">
    <text evidence="5">The sequence shown here is derived from an EMBL/GenBank/DDBJ whole genome shotgun (WGS) entry which is preliminary data.</text>
</comment>
<dbReference type="Gramene" id="TVU23793">
    <property type="protein sequence ID" value="TVU23793"/>
    <property type="gene ID" value="EJB05_26175"/>
</dbReference>
<sequence length="133" mass="14177">MDSDDRAKPGDGATMLVSTIEQPWLAVSDRNRHQPRPALTGTSPTTTAGPAAAALRHGAARRPSSSSPRVAGIVPVQFRRIPCQLSGGVRFCVQAGNNYWLLLHVLNIAGAGDVSDLSVKRYGDRSYVPATRN</sequence>
<keyword evidence="6" id="KW-1185">Reference proteome</keyword>
<reference evidence="5 6" key="1">
    <citation type="journal article" date="2019" name="Sci. Rep.">
        <title>A high-quality genome of Eragrostis curvula grass provides insights into Poaceae evolution and supports new strategies to enhance forage quality.</title>
        <authorList>
            <person name="Carballo J."/>
            <person name="Santos B.A.C.M."/>
            <person name="Zappacosta D."/>
            <person name="Garbus I."/>
            <person name="Selva J.P."/>
            <person name="Gallo C.A."/>
            <person name="Diaz A."/>
            <person name="Albertini E."/>
            <person name="Caccamo M."/>
            <person name="Echenique V."/>
        </authorList>
    </citation>
    <scope>NUCLEOTIDE SEQUENCE [LARGE SCALE GENOMIC DNA]</scope>
    <source>
        <strain evidence="6">cv. Victoria</strain>
        <tissue evidence="5">Leaf</tissue>
    </source>
</reference>
<dbReference type="PANTHER" id="PTHR31867">
    <property type="entry name" value="EXPANSIN-A15"/>
    <property type="match status" value="1"/>
</dbReference>
<name>A0A5J9UJ41_9POAL</name>
<evidence type="ECO:0000313" key="6">
    <source>
        <dbReference type="Proteomes" id="UP000324897"/>
    </source>
</evidence>
<dbReference type="AlphaFoldDB" id="A0A5J9UJ41"/>
<feature type="compositionally biased region" description="Low complexity" evidence="3">
    <location>
        <begin position="36"/>
        <end position="69"/>
    </location>
</feature>
<dbReference type="InterPro" id="IPR036749">
    <property type="entry name" value="Expansin_CBD_sf"/>
</dbReference>
<dbReference type="Pfam" id="PF01357">
    <property type="entry name" value="Expansin_C"/>
    <property type="match status" value="1"/>
</dbReference>
<organism evidence="5 6">
    <name type="scientific">Eragrostis curvula</name>
    <name type="common">weeping love grass</name>
    <dbReference type="NCBI Taxonomy" id="38414"/>
    <lineage>
        <taxon>Eukaryota</taxon>
        <taxon>Viridiplantae</taxon>
        <taxon>Streptophyta</taxon>
        <taxon>Embryophyta</taxon>
        <taxon>Tracheophyta</taxon>
        <taxon>Spermatophyta</taxon>
        <taxon>Magnoliopsida</taxon>
        <taxon>Liliopsida</taxon>
        <taxon>Poales</taxon>
        <taxon>Poaceae</taxon>
        <taxon>PACMAD clade</taxon>
        <taxon>Chloridoideae</taxon>
        <taxon>Eragrostideae</taxon>
        <taxon>Eragrostidinae</taxon>
        <taxon>Eragrostis</taxon>
    </lineage>
</organism>
<dbReference type="InterPro" id="IPR002963">
    <property type="entry name" value="Expansin"/>
</dbReference>
<dbReference type="OrthoDB" id="5823761at2759"/>
<evidence type="ECO:0000256" key="3">
    <source>
        <dbReference type="SAM" id="MobiDB-lite"/>
    </source>
</evidence>
<proteinExistence type="predicted"/>
<gene>
    <name evidence="5" type="ORF">EJB05_26175</name>
</gene>
<comment type="subcellular location">
    <subcellularLocation>
        <location evidence="1">Secreted</location>
    </subcellularLocation>
</comment>
<dbReference type="EMBL" id="RWGY01000013">
    <property type="protein sequence ID" value="TVU23793.1"/>
    <property type="molecule type" value="Genomic_DNA"/>
</dbReference>
<dbReference type="GO" id="GO:0009664">
    <property type="term" value="P:plant-type cell wall organization"/>
    <property type="evidence" value="ECO:0007669"/>
    <property type="project" value="InterPro"/>
</dbReference>
<dbReference type="SUPFAM" id="SSF49590">
    <property type="entry name" value="PHL pollen allergen"/>
    <property type="match status" value="1"/>
</dbReference>